<dbReference type="OrthoDB" id="7189096at2"/>
<dbReference type="AlphaFoldDB" id="A0A0W0S9L4"/>
<dbReference type="Proteomes" id="UP000277577">
    <property type="component" value="Chromosome"/>
</dbReference>
<sequence>MIFLYYFILFVIGALTETFLHVCLKKATIDHIDARGFRYYLSIIKDYWFYLAMSFYIADLVIYMYLLAHLPLSVAYPITGLQKIFIIFSSGYFLKEALSSIELLGVSLIGIGILLIAGAQI</sequence>
<dbReference type="InterPro" id="IPR037185">
    <property type="entry name" value="EmrE-like"/>
</dbReference>
<keyword evidence="1" id="KW-1133">Transmembrane helix</keyword>
<dbReference type="EMBL" id="LR134173">
    <property type="protein sequence ID" value="VEB38026.1"/>
    <property type="molecule type" value="Genomic_DNA"/>
</dbReference>
<evidence type="ECO:0000256" key="1">
    <source>
        <dbReference type="SAM" id="Phobius"/>
    </source>
</evidence>
<evidence type="ECO:0000313" key="5">
    <source>
        <dbReference type="Proteomes" id="UP000277577"/>
    </source>
</evidence>
<dbReference type="EMBL" id="LNXW01000013">
    <property type="protein sequence ID" value="KTC79809.1"/>
    <property type="molecule type" value="Genomic_DNA"/>
</dbReference>
<evidence type="ECO:0000313" key="4">
    <source>
        <dbReference type="Proteomes" id="UP000054921"/>
    </source>
</evidence>
<feature type="transmembrane region" description="Helical" evidence="1">
    <location>
        <begin position="101"/>
        <end position="119"/>
    </location>
</feature>
<reference evidence="2 4" key="1">
    <citation type="submission" date="2015-11" db="EMBL/GenBank/DDBJ databases">
        <title>Genomic analysis of 38 Legionella species identifies large and diverse effector repertoires.</title>
        <authorList>
            <person name="Burstein D."/>
            <person name="Amaro F."/>
            <person name="Zusman T."/>
            <person name="Lifshitz Z."/>
            <person name="Cohen O."/>
            <person name="Gilbert J.A."/>
            <person name="Pupko T."/>
            <person name="Shuman H.A."/>
            <person name="Segal G."/>
        </authorList>
    </citation>
    <scope>NUCLEOTIDE SEQUENCE [LARGE SCALE GENOMIC DNA]</scope>
    <source>
        <strain evidence="2 4">ORW</strain>
    </source>
</reference>
<dbReference type="RefSeq" id="WP_028380324.1">
    <property type="nucleotide sequence ID" value="NZ_CAAAIT010000001.1"/>
</dbReference>
<name>A0A0W0S9L4_9GAMM</name>
<dbReference type="PATRIC" id="fig|28084.5.peg.1986"/>
<feature type="transmembrane region" description="Helical" evidence="1">
    <location>
        <begin position="47"/>
        <end position="68"/>
    </location>
</feature>
<dbReference type="Gene3D" id="1.10.3730.20">
    <property type="match status" value="1"/>
</dbReference>
<evidence type="ECO:0000313" key="3">
    <source>
        <dbReference type="EMBL" id="VEB38026.1"/>
    </source>
</evidence>
<protein>
    <submittedName>
        <fullName evidence="2">4-amino-4-deoxy-L-arabinose-phosphoundecaprenol flippase subunit ArnE</fullName>
    </submittedName>
</protein>
<feature type="transmembrane region" description="Helical" evidence="1">
    <location>
        <begin position="6"/>
        <end position="27"/>
    </location>
</feature>
<keyword evidence="1" id="KW-0812">Transmembrane</keyword>
<organism evidence="2 4">
    <name type="scientific">Legionella cherrii</name>
    <dbReference type="NCBI Taxonomy" id="28084"/>
    <lineage>
        <taxon>Bacteria</taxon>
        <taxon>Pseudomonadati</taxon>
        <taxon>Pseudomonadota</taxon>
        <taxon>Gammaproteobacteria</taxon>
        <taxon>Legionellales</taxon>
        <taxon>Legionellaceae</taxon>
        <taxon>Legionella</taxon>
    </lineage>
</organism>
<dbReference type="STRING" id="28084.Lche_1829"/>
<dbReference type="SUPFAM" id="SSF103481">
    <property type="entry name" value="Multidrug resistance efflux transporter EmrE"/>
    <property type="match status" value="1"/>
</dbReference>
<dbReference type="Proteomes" id="UP000054921">
    <property type="component" value="Unassembled WGS sequence"/>
</dbReference>
<keyword evidence="1" id="KW-0472">Membrane</keyword>
<accession>A0A0W0S9L4</accession>
<evidence type="ECO:0000313" key="2">
    <source>
        <dbReference type="EMBL" id="KTC79809.1"/>
    </source>
</evidence>
<proteinExistence type="predicted"/>
<keyword evidence="5" id="KW-1185">Reference proteome</keyword>
<gene>
    <name evidence="2" type="primary">arnE_2</name>
    <name evidence="2" type="ORF">Lche_1829</name>
    <name evidence="3" type="ORF">NCTC11976_02516</name>
</gene>
<reference evidence="3 5" key="2">
    <citation type="submission" date="2018-12" db="EMBL/GenBank/DDBJ databases">
        <authorList>
            <consortium name="Pathogen Informatics"/>
        </authorList>
    </citation>
    <scope>NUCLEOTIDE SEQUENCE [LARGE SCALE GENOMIC DNA]</scope>
    <source>
        <strain evidence="3 5">NCTC11976</strain>
    </source>
</reference>